<sequence>MKATTLIFNIDQSRFESIESIMVLHARVRQDNALSIRFIASSSSSYQAKMLPQKQCLLALASGLFATVKLRIGPFEDKEIYDHGSFRHDSSTCRYVHTTASRSTNYPVSYTPIMMPHHGVSPRPRFGSSDDEESKLILRIHLSCQVTRKVP</sequence>
<organism evidence="1 2">
    <name type="scientific">Armillaria ostoyae</name>
    <name type="common">Armillaria root rot fungus</name>
    <dbReference type="NCBI Taxonomy" id="47428"/>
    <lineage>
        <taxon>Eukaryota</taxon>
        <taxon>Fungi</taxon>
        <taxon>Dikarya</taxon>
        <taxon>Basidiomycota</taxon>
        <taxon>Agaricomycotina</taxon>
        <taxon>Agaricomycetes</taxon>
        <taxon>Agaricomycetidae</taxon>
        <taxon>Agaricales</taxon>
        <taxon>Marasmiineae</taxon>
        <taxon>Physalacriaceae</taxon>
        <taxon>Armillaria</taxon>
    </lineage>
</organism>
<dbReference type="EMBL" id="FUEG01000015">
    <property type="protein sequence ID" value="SJL11996.1"/>
    <property type="molecule type" value="Genomic_DNA"/>
</dbReference>
<protein>
    <submittedName>
        <fullName evidence="1">Uncharacterized protein</fullName>
    </submittedName>
</protein>
<proteinExistence type="predicted"/>
<name>A0A284RTB0_ARMOS</name>
<dbReference type="AlphaFoldDB" id="A0A284RTB0"/>
<keyword evidence="2" id="KW-1185">Reference proteome</keyword>
<evidence type="ECO:0000313" key="2">
    <source>
        <dbReference type="Proteomes" id="UP000219338"/>
    </source>
</evidence>
<reference evidence="2" key="1">
    <citation type="journal article" date="2017" name="Nat. Ecol. Evol.">
        <title>Genome expansion and lineage-specific genetic innovations in the forest pathogenic fungi Armillaria.</title>
        <authorList>
            <person name="Sipos G."/>
            <person name="Prasanna A.N."/>
            <person name="Walter M.C."/>
            <person name="O'Connor E."/>
            <person name="Balint B."/>
            <person name="Krizsan K."/>
            <person name="Kiss B."/>
            <person name="Hess J."/>
            <person name="Varga T."/>
            <person name="Slot J."/>
            <person name="Riley R."/>
            <person name="Boka B."/>
            <person name="Rigling D."/>
            <person name="Barry K."/>
            <person name="Lee J."/>
            <person name="Mihaltcheva S."/>
            <person name="LaButti K."/>
            <person name="Lipzen A."/>
            <person name="Waldron R."/>
            <person name="Moloney N.M."/>
            <person name="Sperisen C."/>
            <person name="Kredics L."/>
            <person name="Vagvoelgyi C."/>
            <person name="Patrignani A."/>
            <person name="Fitzpatrick D."/>
            <person name="Nagy I."/>
            <person name="Doyle S."/>
            <person name="Anderson J.B."/>
            <person name="Grigoriev I.V."/>
            <person name="Gueldener U."/>
            <person name="Muensterkoetter M."/>
            <person name="Nagy L.G."/>
        </authorList>
    </citation>
    <scope>NUCLEOTIDE SEQUENCE [LARGE SCALE GENOMIC DNA]</scope>
    <source>
        <strain evidence="2">C18/9</strain>
    </source>
</reference>
<dbReference type="Proteomes" id="UP000219338">
    <property type="component" value="Unassembled WGS sequence"/>
</dbReference>
<gene>
    <name evidence="1" type="ORF">ARMOST_15411</name>
</gene>
<accession>A0A284RTB0</accession>
<evidence type="ECO:0000313" key="1">
    <source>
        <dbReference type="EMBL" id="SJL11996.1"/>
    </source>
</evidence>